<feature type="compositionally biased region" description="Low complexity" evidence="2">
    <location>
        <begin position="416"/>
        <end position="432"/>
    </location>
</feature>
<dbReference type="PANTHER" id="PTHR15228">
    <property type="entry name" value="SPERMATHECAL PHYSIOLOGY VARIANT"/>
    <property type="match status" value="1"/>
</dbReference>
<dbReference type="GO" id="GO:0060237">
    <property type="term" value="P:regulation of fungal-type cell wall organization"/>
    <property type="evidence" value="ECO:0007669"/>
    <property type="project" value="TreeGrafter"/>
</dbReference>
<sequence length="1132" mass="123755">MASLPTAPHPALKYAPVPPGVDQPPPHPAVVNYGSSPPSAKVSLTTWWEKFKKKPAAPKEGGDKDHTPGIFGVPLSKSIKYANVAISLTDGNGEQFIYGYVPIVVAKCGVFLKEKATNVEGIFRLSGSAKRIKDLQTIFNSPDKYGKGLDWAGYTVHDAANIFRRYLNQLPEPIIPLDFYARFREPLQCAQEDFDALAAIRAYQDLIGKLPALNRQLLLYILDLLAVFASKAEQNLMTASNLAAIFQPGLINHPTHDMSPNDYKLSQDVLVFLITNQDHFLLGMRGNPETEAVDNLSVPVAPAAPASPRRAKTVLSRSPSNSSAGADDVRKYGNLRRNVSVTSKRSIVGGPIVSNNSGGLSRSNTLPSKRSPNASPVTFRGENNSTPGSPRGGLAMDKNSISRSPSVGGRARDNATPVTTSSDDSSKTVKPMAAPPRTSPPPPVNTEVPPAQQRTVTTPTKERNFAASFFAGLSPEPHQRTGNKLRKQRPGSTTHSADSSTTNLGVEANASNPSIQNGHGPPPTSHSSIGGDTLIQASQQPHTAPTTSMLSFFGVSQQGNAPHSAASSATLMPAMSPTPSTTSSVASQSSSHEFSDTANPPNSPEKKRRSRWRLSGQKMDLAPTSPTFGNGHSHGHNSTASLAERIRGTSRSPPHRTRSVSGETSGMSDSEERRSALGWLSQKLNERRQHQQQCDREREQKEHGRPHGRDDMHLSMDNLPKMTMPLPGSPRVQPPTPSSVSLPTQPTQEHILESPRDREGNGIFRRDRQSQQPHHRNAPMHGPMQPSAPAVPAHGPASVRPSPMSTPRTSEERARMRESQPLYRETQAQQYQRELRAQHKEGQIAQREPVAHPRDNQGQVRSREVSRESQTHQRDLPLSRGGSQTHPRELTPNQGGGLTRQREVSADRRDSQTHQRDLPRNHRDGHMHQREASNSRDGHMHQREVPAGPRDIHKREVSGPRDIHTQLREALIGPREMQGRDISGPRDIQTQLSQMHSREALVSPKDIQSREASIPRDPQMQQHRDISGNQRETTLHQRETSAHHGESSTQHQEGSIHQTEVSELPLYAPVPGESIEPETQIQARRRPQAIRPGEPLLLQGIMPQGPPDGRMSEGMLSSPMSPGPMSPPGTAL</sequence>
<evidence type="ECO:0000313" key="4">
    <source>
        <dbReference type="EMBL" id="RPB12230.1"/>
    </source>
</evidence>
<feature type="compositionally biased region" description="Basic and acidic residues" evidence="2">
    <location>
        <begin position="849"/>
        <end position="877"/>
    </location>
</feature>
<dbReference type="STRING" id="1392247.A0A3N4KP08"/>
<feature type="compositionally biased region" description="Polar residues" evidence="2">
    <location>
        <begin position="738"/>
        <end position="748"/>
    </location>
</feature>
<dbReference type="GO" id="GO:0005096">
    <property type="term" value="F:GTPase activator activity"/>
    <property type="evidence" value="ECO:0007669"/>
    <property type="project" value="UniProtKB-KW"/>
</dbReference>
<feature type="compositionally biased region" description="Basic and acidic residues" evidence="2">
    <location>
        <begin position="900"/>
        <end position="964"/>
    </location>
</feature>
<feature type="region of interest" description="Disordered" evidence="2">
    <location>
        <begin position="1079"/>
        <end position="1132"/>
    </location>
</feature>
<feature type="domain" description="Rho-GAP" evidence="3">
    <location>
        <begin position="86"/>
        <end position="281"/>
    </location>
</feature>
<feature type="compositionally biased region" description="Polar residues" evidence="2">
    <location>
        <begin position="353"/>
        <end position="388"/>
    </location>
</feature>
<dbReference type="InterPro" id="IPR008936">
    <property type="entry name" value="Rho_GTPase_activation_prot"/>
</dbReference>
<dbReference type="CDD" id="cd04396">
    <property type="entry name" value="RhoGAP_fSAC7_BAG7"/>
    <property type="match status" value="1"/>
</dbReference>
<feature type="compositionally biased region" description="Polar residues" evidence="2">
    <location>
        <begin position="1047"/>
        <end position="1059"/>
    </location>
</feature>
<dbReference type="GO" id="GO:0005938">
    <property type="term" value="C:cell cortex"/>
    <property type="evidence" value="ECO:0007669"/>
    <property type="project" value="TreeGrafter"/>
</dbReference>
<feature type="compositionally biased region" description="Basic and acidic residues" evidence="2">
    <location>
        <begin position="750"/>
        <end position="769"/>
    </location>
</feature>
<dbReference type="Proteomes" id="UP000277580">
    <property type="component" value="Unassembled WGS sequence"/>
</dbReference>
<feature type="region of interest" description="Disordered" evidence="2">
    <location>
        <begin position="1"/>
        <end position="23"/>
    </location>
</feature>
<feature type="compositionally biased region" description="Polar residues" evidence="2">
    <location>
        <begin position="490"/>
        <end position="517"/>
    </location>
</feature>
<feature type="compositionally biased region" description="Polar residues" evidence="2">
    <location>
        <begin position="557"/>
        <end position="570"/>
    </location>
</feature>
<dbReference type="InParanoid" id="A0A3N4KP08"/>
<dbReference type="PANTHER" id="PTHR15228:SF25">
    <property type="entry name" value="F-BAR DOMAIN-CONTAINING PROTEIN"/>
    <property type="match status" value="1"/>
</dbReference>
<feature type="region of interest" description="Disordered" evidence="2">
    <location>
        <begin position="996"/>
        <end position="1059"/>
    </location>
</feature>
<feature type="compositionally biased region" description="Pro residues" evidence="2">
    <location>
        <begin position="433"/>
        <end position="444"/>
    </location>
</feature>
<organism evidence="4 5">
    <name type="scientific">Morchella conica CCBAS932</name>
    <dbReference type="NCBI Taxonomy" id="1392247"/>
    <lineage>
        <taxon>Eukaryota</taxon>
        <taxon>Fungi</taxon>
        <taxon>Dikarya</taxon>
        <taxon>Ascomycota</taxon>
        <taxon>Pezizomycotina</taxon>
        <taxon>Pezizomycetes</taxon>
        <taxon>Pezizales</taxon>
        <taxon>Morchellaceae</taxon>
        <taxon>Morchella</taxon>
    </lineage>
</organism>
<keyword evidence="1" id="KW-0343">GTPase activation</keyword>
<dbReference type="PROSITE" id="PS50238">
    <property type="entry name" value="RHOGAP"/>
    <property type="match status" value="1"/>
</dbReference>
<feature type="region of interest" description="Disordered" evidence="2">
    <location>
        <begin position="301"/>
        <end position="532"/>
    </location>
</feature>
<feature type="region of interest" description="Disordered" evidence="2">
    <location>
        <begin position="557"/>
        <end position="964"/>
    </location>
</feature>
<evidence type="ECO:0000259" key="3">
    <source>
        <dbReference type="PROSITE" id="PS50238"/>
    </source>
</evidence>
<dbReference type="SMART" id="SM00324">
    <property type="entry name" value="RhoGAP"/>
    <property type="match status" value="1"/>
</dbReference>
<proteinExistence type="predicted"/>
<feature type="compositionally biased region" description="Polar residues" evidence="2">
    <location>
        <begin position="659"/>
        <end position="668"/>
    </location>
</feature>
<dbReference type="EMBL" id="ML119130">
    <property type="protein sequence ID" value="RPB12230.1"/>
    <property type="molecule type" value="Genomic_DNA"/>
</dbReference>
<feature type="compositionally biased region" description="Basic and acidic residues" evidence="2">
    <location>
        <begin position="684"/>
        <end position="714"/>
    </location>
</feature>
<dbReference type="Gene3D" id="1.10.555.10">
    <property type="entry name" value="Rho GTPase activation protein"/>
    <property type="match status" value="1"/>
</dbReference>
<gene>
    <name evidence="4" type="ORF">P167DRAFT_169630</name>
</gene>
<keyword evidence="5" id="KW-1185">Reference proteome</keyword>
<feature type="compositionally biased region" description="Low complexity" evidence="2">
    <location>
        <begin position="572"/>
        <end position="591"/>
    </location>
</feature>
<protein>
    <submittedName>
        <fullName evidence="4">RhoGAP-domain-containing protein</fullName>
    </submittedName>
</protein>
<dbReference type="InterPro" id="IPR051025">
    <property type="entry name" value="RhoGAP"/>
</dbReference>
<feature type="compositionally biased region" description="Basic and acidic residues" evidence="2">
    <location>
        <begin position="809"/>
        <end position="818"/>
    </location>
</feature>
<dbReference type="SUPFAM" id="SSF48350">
    <property type="entry name" value="GTPase activation domain, GAP"/>
    <property type="match status" value="1"/>
</dbReference>
<dbReference type="Pfam" id="PF00620">
    <property type="entry name" value="RhoGAP"/>
    <property type="match status" value="1"/>
</dbReference>
<dbReference type="AlphaFoldDB" id="A0A3N4KP08"/>
<feature type="compositionally biased region" description="Pro residues" evidence="2">
    <location>
        <begin position="1121"/>
        <end position="1132"/>
    </location>
</feature>
<feature type="compositionally biased region" description="Polar residues" evidence="2">
    <location>
        <begin position="624"/>
        <end position="641"/>
    </location>
</feature>
<dbReference type="OrthoDB" id="3196451at2759"/>
<feature type="compositionally biased region" description="Basic and acidic residues" evidence="2">
    <location>
        <begin position="833"/>
        <end position="842"/>
    </location>
</feature>
<dbReference type="InterPro" id="IPR000198">
    <property type="entry name" value="RhoGAP_dom"/>
</dbReference>
<evidence type="ECO:0000256" key="1">
    <source>
        <dbReference type="ARBA" id="ARBA00022468"/>
    </source>
</evidence>
<reference evidence="4 5" key="1">
    <citation type="journal article" date="2018" name="Nat. Ecol. Evol.">
        <title>Pezizomycetes genomes reveal the molecular basis of ectomycorrhizal truffle lifestyle.</title>
        <authorList>
            <person name="Murat C."/>
            <person name="Payen T."/>
            <person name="Noel B."/>
            <person name="Kuo A."/>
            <person name="Morin E."/>
            <person name="Chen J."/>
            <person name="Kohler A."/>
            <person name="Krizsan K."/>
            <person name="Balestrini R."/>
            <person name="Da Silva C."/>
            <person name="Montanini B."/>
            <person name="Hainaut M."/>
            <person name="Levati E."/>
            <person name="Barry K.W."/>
            <person name="Belfiori B."/>
            <person name="Cichocki N."/>
            <person name="Clum A."/>
            <person name="Dockter R.B."/>
            <person name="Fauchery L."/>
            <person name="Guy J."/>
            <person name="Iotti M."/>
            <person name="Le Tacon F."/>
            <person name="Lindquist E.A."/>
            <person name="Lipzen A."/>
            <person name="Malagnac F."/>
            <person name="Mello A."/>
            <person name="Molinier V."/>
            <person name="Miyauchi S."/>
            <person name="Poulain J."/>
            <person name="Riccioni C."/>
            <person name="Rubini A."/>
            <person name="Sitrit Y."/>
            <person name="Splivallo R."/>
            <person name="Traeger S."/>
            <person name="Wang M."/>
            <person name="Zifcakova L."/>
            <person name="Wipf D."/>
            <person name="Zambonelli A."/>
            <person name="Paolocci F."/>
            <person name="Nowrousian M."/>
            <person name="Ottonello S."/>
            <person name="Baldrian P."/>
            <person name="Spatafora J.W."/>
            <person name="Henrissat B."/>
            <person name="Nagy L.G."/>
            <person name="Aury J.M."/>
            <person name="Wincker P."/>
            <person name="Grigoriev I.V."/>
            <person name="Bonfante P."/>
            <person name="Martin F.M."/>
        </authorList>
    </citation>
    <scope>NUCLEOTIDE SEQUENCE [LARGE SCALE GENOMIC DNA]</scope>
    <source>
        <strain evidence="4 5">CCBAS932</strain>
    </source>
</reference>
<feature type="compositionally biased region" description="Polar residues" evidence="2">
    <location>
        <begin position="315"/>
        <end position="324"/>
    </location>
</feature>
<dbReference type="GO" id="GO:0007165">
    <property type="term" value="P:signal transduction"/>
    <property type="evidence" value="ECO:0007669"/>
    <property type="project" value="InterPro"/>
</dbReference>
<feature type="compositionally biased region" description="Basic and acidic residues" evidence="2">
    <location>
        <begin position="1033"/>
        <end position="1046"/>
    </location>
</feature>
<evidence type="ECO:0000313" key="5">
    <source>
        <dbReference type="Proteomes" id="UP000277580"/>
    </source>
</evidence>
<accession>A0A3N4KP08</accession>
<name>A0A3N4KP08_9PEZI</name>
<evidence type="ECO:0000256" key="2">
    <source>
        <dbReference type="SAM" id="MobiDB-lite"/>
    </source>
</evidence>